<dbReference type="SUPFAM" id="SSF64397">
    <property type="entry name" value="Hsp33 domain"/>
    <property type="match status" value="1"/>
</dbReference>
<keyword evidence="2" id="KW-1185">Reference proteome</keyword>
<dbReference type="InterPro" id="IPR000397">
    <property type="entry name" value="Heat_shock_Hsp33"/>
</dbReference>
<sequence>MMNTLKILTNTKECRIVVTDTQSLSETLLATFYGNQTVRHFLEEILTVAVLFGGIHDFYTKISFLYRLNKKNILCEIKENNVSLRYPNELNDKDFCLESLLVNPGIVSITIGDWSIGLHTGTVAFEKKRPSEVMTYFSLQSEQLLSEFMVSKEQPTKGILLQGLPFVETRALQKVRDLIIHRQTDSLRKWQEDSKQFGQILWQKKVGSYGEILEN</sequence>
<reference evidence="1 2" key="2">
    <citation type="submission" date="2024-03" db="EMBL/GenBank/DDBJ databases">
        <title>The Genome Sequence of Enterococcus sp. DIV2402.</title>
        <authorList>
            <consortium name="The Broad Institute Genomics Platform"/>
            <consortium name="The Broad Institute Microbial Omics Core"/>
            <consortium name="The Broad Institute Genomic Center for Infectious Diseases"/>
            <person name="Earl A."/>
            <person name="Manson A."/>
            <person name="Gilmore M."/>
            <person name="Schwartman J."/>
            <person name="Shea T."/>
            <person name="Abouelleil A."/>
            <person name="Cao P."/>
            <person name="Chapman S."/>
            <person name="Cusick C."/>
            <person name="Young S."/>
            <person name="Neafsey D."/>
            <person name="Nusbaum C."/>
            <person name="Birren B."/>
        </authorList>
    </citation>
    <scope>NUCLEOTIDE SEQUENCE [LARGE SCALE GENOMIC DNA]</scope>
    <source>
        <strain evidence="1 2">DIV2402</strain>
    </source>
</reference>
<proteinExistence type="predicted"/>
<accession>A0ABZ2SJH6</accession>
<reference evidence="1 2" key="1">
    <citation type="submission" date="2021-03" db="EMBL/GenBank/DDBJ databases">
        <authorList>
            <person name="Gilmore M.S."/>
            <person name="Schwartzman J."/>
            <person name="Van Tyne D."/>
            <person name="Martin M."/>
            <person name="Earl A.M."/>
            <person name="Manson A.L."/>
            <person name="Straub T."/>
            <person name="Salamzade R."/>
            <person name="Saavedra J."/>
            <person name="Lebreton F."/>
            <person name="Prichula J."/>
            <person name="Schaufler K."/>
            <person name="Gaca A."/>
            <person name="Sgardioli B."/>
            <person name="Wagenaar J."/>
            <person name="Strong T."/>
        </authorList>
    </citation>
    <scope>NUCLEOTIDE SEQUENCE [LARGE SCALE GENOMIC DNA]</scope>
    <source>
        <strain evidence="1 2">DIV2402</strain>
    </source>
</reference>
<dbReference type="InterPro" id="IPR016153">
    <property type="entry name" value="Heat_shock_Hsp33_N"/>
</dbReference>
<dbReference type="Pfam" id="PF01430">
    <property type="entry name" value="HSP33"/>
    <property type="match status" value="1"/>
</dbReference>
<dbReference type="Proteomes" id="UP000664701">
    <property type="component" value="Chromosome"/>
</dbReference>
<evidence type="ECO:0000313" key="1">
    <source>
        <dbReference type="EMBL" id="WYJ75640.1"/>
    </source>
</evidence>
<gene>
    <name evidence="1" type="ORF">DOK78_000216</name>
</gene>
<organism evidence="1 2">
    <name type="scientific">Candidatus Enterococcus lowellii</name>
    <dbReference type="NCBI Taxonomy" id="2230877"/>
    <lineage>
        <taxon>Bacteria</taxon>
        <taxon>Bacillati</taxon>
        <taxon>Bacillota</taxon>
        <taxon>Bacilli</taxon>
        <taxon>Lactobacillales</taxon>
        <taxon>Enterococcaceae</taxon>
        <taxon>Enterococcus</taxon>
    </lineage>
</organism>
<protein>
    <submittedName>
        <fullName evidence="1">Uncharacterized protein</fullName>
    </submittedName>
</protein>
<dbReference type="EMBL" id="CP147251">
    <property type="protein sequence ID" value="WYJ75640.1"/>
    <property type="molecule type" value="Genomic_DNA"/>
</dbReference>
<evidence type="ECO:0000313" key="2">
    <source>
        <dbReference type="Proteomes" id="UP000664701"/>
    </source>
</evidence>
<dbReference type="Gene3D" id="3.55.30.10">
    <property type="entry name" value="Hsp33 domain"/>
    <property type="match status" value="1"/>
</dbReference>
<name>A0ABZ2SJH6_9ENTE</name>